<evidence type="ECO:0000256" key="1">
    <source>
        <dbReference type="ARBA" id="ARBA00023125"/>
    </source>
</evidence>
<dbReference type="PROSITE" id="PS51898">
    <property type="entry name" value="TYR_RECOMBINASE"/>
    <property type="match status" value="1"/>
</dbReference>
<reference evidence="4" key="1">
    <citation type="submission" date="2020-06" db="EMBL/GenBank/DDBJ databases">
        <authorList>
            <person name="Dong N."/>
        </authorList>
    </citation>
    <scope>NUCLEOTIDE SEQUENCE</scope>
    <source>
        <strain evidence="4">R1692</strain>
    </source>
</reference>
<comment type="caution">
    <text evidence="4">The sequence shown here is derived from an EMBL/GenBank/DDBJ whole genome shotgun (WGS) entry which is preliminary data.</text>
</comment>
<dbReference type="InterPro" id="IPR011010">
    <property type="entry name" value="DNA_brk_join_enz"/>
</dbReference>
<name>A0ABT7NIK3_9SPHI</name>
<feature type="domain" description="Tyr recombinase" evidence="3">
    <location>
        <begin position="247"/>
        <end position="439"/>
    </location>
</feature>
<keyword evidence="5" id="KW-1185">Reference proteome</keyword>
<dbReference type="Pfam" id="PF13102">
    <property type="entry name" value="Phage_int_SAM_5"/>
    <property type="match status" value="1"/>
</dbReference>
<dbReference type="SUPFAM" id="SSF56349">
    <property type="entry name" value="DNA breaking-rejoining enzymes"/>
    <property type="match status" value="1"/>
</dbReference>
<dbReference type="InterPro" id="IPR002104">
    <property type="entry name" value="Integrase_catalytic"/>
</dbReference>
<sequence length="452" mass="51556">MSRTVKIECGISFRLRETGATKPTPITCFVEYNGKPVVKIPTGTKVHPAKWNPEKGRPIGGLKGLESAEANAIIEKLATVKATVETEYRTFVNKFQSYPDKTLFKEQVIQSLSGATTVKASDPSQSLISFFDRQVKLSREGKRTVLKGKRAGMRYRENTIRSYEGSRTLLQEYVSDRKLKRLNFDNVTMDFYYDLRDYMFTDRSFSLNYFGKVIKHIKLFMGEAKELGWHANEIYKSKAFIKVEEETDAVYLDIEQVEKIRALDLKGHPGLANARDLFLLGAWTGLRFQDYSVLSKKARVMGDFIHIETEKVGVFVAIPILPVTREIMERYRLEDGTYTYPKPISNQKLNDYIKIVAKKAGLTHPVAITVPDGGSRVEVTIPFYDAVGTHTARRSFATNMYKHYRLPTLTIMKITGHTTETNFFKYIKMTREENAQLILDTVTAKIELEKAG</sequence>
<dbReference type="RefSeq" id="WP_286650303.1">
    <property type="nucleotide sequence ID" value="NZ_JACAGK010000003.1"/>
</dbReference>
<dbReference type="Gene3D" id="1.10.150.130">
    <property type="match status" value="1"/>
</dbReference>
<dbReference type="CDD" id="cd01185">
    <property type="entry name" value="INTN1_C_like"/>
    <property type="match status" value="1"/>
</dbReference>
<keyword evidence="2" id="KW-0233">DNA recombination</keyword>
<evidence type="ECO:0000259" key="3">
    <source>
        <dbReference type="PROSITE" id="PS51898"/>
    </source>
</evidence>
<reference evidence="4" key="2">
    <citation type="journal article" date="2022" name="Sci. Total Environ.">
        <title>Prevalence, transmission, and molecular epidemiology of tet(X)-positive bacteria among humans, animals, and environmental niches in China: An epidemiological, and genomic-based study.</title>
        <authorList>
            <person name="Dong N."/>
            <person name="Zeng Y."/>
            <person name="Cai C."/>
            <person name="Sun C."/>
            <person name="Lu J."/>
            <person name="Liu C."/>
            <person name="Zhou H."/>
            <person name="Sun Q."/>
            <person name="Shu L."/>
            <person name="Wang H."/>
            <person name="Wang Y."/>
            <person name="Wang S."/>
            <person name="Wu C."/>
            <person name="Chan E.W."/>
            <person name="Chen G."/>
            <person name="Shen Z."/>
            <person name="Chen S."/>
            <person name="Zhang R."/>
        </authorList>
    </citation>
    <scope>NUCLEOTIDE SEQUENCE</scope>
    <source>
        <strain evidence="4">R1692</strain>
    </source>
</reference>
<dbReference type="Gene3D" id="1.10.443.10">
    <property type="entry name" value="Intergrase catalytic core"/>
    <property type="match status" value="1"/>
</dbReference>
<proteinExistence type="predicted"/>
<evidence type="ECO:0000256" key="2">
    <source>
        <dbReference type="ARBA" id="ARBA00023172"/>
    </source>
</evidence>
<evidence type="ECO:0000313" key="4">
    <source>
        <dbReference type="EMBL" id="MDM1046978.1"/>
    </source>
</evidence>
<protein>
    <submittedName>
        <fullName evidence="4">Integrase catalytic domain-containing protein</fullName>
    </submittedName>
</protein>
<evidence type="ECO:0000313" key="5">
    <source>
        <dbReference type="Proteomes" id="UP001170954"/>
    </source>
</evidence>
<gene>
    <name evidence="4" type="ORF">HX018_01795</name>
</gene>
<organism evidence="4 5">
    <name type="scientific">Sphingobacterium hotanense</name>
    <dbReference type="NCBI Taxonomy" id="649196"/>
    <lineage>
        <taxon>Bacteria</taxon>
        <taxon>Pseudomonadati</taxon>
        <taxon>Bacteroidota</taxon>
        <taxon>Sphingobacteriia</taxon>
        <taxon>Sphingobacteriales</taxon>
        <taxon>Sphingobacteriaceae</taxon>
        <taxon>Sphingobacterium</taxon>
    </lineage>
</organism>
<accession>A0ABT7NIK3</accession>
<dbReference type="Proteomes" id="UP001170954">
    <property type="component" value="Unassembled WGS sequence"/>
</dbReference>
<keyword evidence="1" id="KW-0238">DNA-binding</keyword>
<dbReference type="InterPro" id="IPR013762">
    <property type="entry name" value="Integrase-like_cat_sf"/>
</dbReference>
<dbReference type="EMBL" id="JACAGK010000003">
    <property type="protein sequence ID" value="MDM1046978.1"/>
    <property type="molecule type" value="Genomic_DNA"/>
</dbReference>
<dbReference type="InterPro" id="IPR025269">
    <property type="entry name" value="SAM-like_dom"/>
</dbReference>
<dbReference type="InterPro" id="IPR010998">
    <property type="entry name" value="Integrase_recombinase_N"/>
</dbReference>